<feature type="region of interest" description="Disordered" evidence="1">
    <location>
        <begin position="1"/>
        <end position="93"/>
    </location>
</feature>
<feature type="compositionally biased region" description="Basic and acidic residues" evidence="1">
    <location>
        <begin position="84"/>
        <end position="93"/>
    </location>
</feature>
<organism evidence="2">
    <name type="scientific">Tanacetum cinerariifolium</name>
    <name type="common">Dalmatian daisy</name>
    <name type="synonym">Chrysanthemum cinerariifolium</name>
    <dbReference type="NCBI Taxonomy" id="118510"/>
    <lineage>
        <taxon>Eukaryota</taxon>
        <taxon>Viridiplantae</taxon>
        <taxon>Streptophyta</taxon>
        <taxon>Embryophyta</taxon>
        <taxon>Tracheophyta</taxon>
        <taxon>Spermatophyta</taxon>
        <taxon>Magnoliopsida</taxon>
        <taxon>eudicotyledons</taxon>
        <taxon>Gunneridae</taxon>
        <taxon>Pentapetalae</taxon>
        <taxon>asterids</taxon>
        <taxon>campanulids</taxon>
        <taxon>Asterales</taxon>
        <taxon>Asteraceae</taxon>
        <taxon>Asteroideae</taxon>
        <taxon>Anthemideae</taxon>
        <taxon>Anthemidinae</taxon>
        <taxon>Tanacetum</taxon>
    </lineage>
</organism>
<reference evidence="2" key="1">
    <citation type="journal article" date="2019" name="Sci. Rep.">
        <title>Draft genome of Tanacetum cinerariifolium, the natural source of mosquito coil.</title>
        <authorList>
            <person name="Yamashiro T."/>
            <person name="Shiraishi A."/>
            <person name="Satake H."/>
            <person name="Nakayama K."/>
        </authorList>
    </citation>
    <scope>NUCLEOTIDE SEQUENCE</scope>
</reference>
<feature type="compositionally biased region" description="Gly residues" evidence="1">
    <location>
        <begin position="50"/>
        <end position="59"/>
    </location>
</feature>
<evidence type="ECO:0000256" key="1">
    <source>
        <dbReference type="SAM" id="MobiDB-lite"/>
    </source>
</evidence>
<feature type="compositionally biased region" description="Low complexity" evidence="1">
    <location>
        <begin position="71"/>
        <end position="83"/>
    </location>
</feature>
<sequence length="93" mass="9645">RDRAARGEPAQPRGRRRVPGAARQRQRAGAHPPGRPFQRQQCAGRAGRAAGEGRGLARGGGRHRGPGTGPGPHAAGRRPGCAAGRDRLRAHAG</sequence>
<feature type="non-terminal residue" evidence="2">
    <location>
        <position position="93"/>
    </location>
</feature>
<feature type="non-terminal residue" evidence="2">
    <location>
        <position position="1"/>
    </location>
</feature>
<proteinExistence type="predicted"/>
<accession>A0A699X8W7</accession>
<evidence type="ECO:0000313" key="2">
    <source>
        <dbReference type="EMBL" id="GFD55593.1"/>
    </source>
</evidence>
<dbReference type="AlphaFoldDB" id="A0A699X8W7"/>
<protein>
    <submittedName>
        <fullName evidence="2">Uncharacterized protein</fullName>
    </submittedName>
</protein>
<dbReference type="EMBL" id="BKCJ011819529">
    <property type="protein sequence ID" value="GFD55593.1"/>
    <property type="molecule type" value="Genomic_DNA"/>
</dbReference>
<name>A0A699X8W7_TANCI</name>
<gene>
    <name evidence="2" type="ORF">Tci_927562</name>
</gene>
<feature type="compositionally biased region" description="Basic residues" evidence="1">
    <location>
        <begin position="13"/>
        <end position="28"/>
    </location>
</feature>
<comment type="caution">
    <text evidence="2">The sequence shown here is derived from an EMBL/GenBank/DDBJ whole genome shotgun (WGS) entry which is preliminary data.</text>
</comment>